<dbReference type="Proteomes" id="UP000250991">
    <property type="component" value="Unassembled WGS sequence"/>
</dbReference>
<proteinExistence type="predicted"/>
<sequence>MLQRVGYQSWYVQPLHLASLHQSYRNEPKRPLPGRLFQCTIVHKFAQFF</sequence>
<organism evidence="1 2">
    <name type="scientific">Escherichia coli</name>
    <dbReference type="NCBI Taxonomy" id="562"/>
    <lineage>
        <taxon>Bacteria</taxon>
        <taxon>Pseudomonadati</taxon>
        <taxon>Pseudomonadota</taxon>
        <taxon>Gammaproteobacteria</taxon>
        <taxon>Enterobacterales</taxon>
        <taxon>Enterobacteriaceae</taxon>
        <taxon>Escherichia</taxon>
    </lineage>
</organism>
<protein>
    <submittedName>
        <fullName evidence="1">Uncharacterized protein</fullName>
    </submittedName>
</protein>
<name>A0A2X3K2J8_ECOLX</name>
<gene>
    <name evidence="1" type="ORF">NCTC8009_02767</name>
</gene>
<reference evidence="1 2" key="1">
    <citation type="submission" date="2018-06" db="EMBL/GenBank/DDBJ databases">
        <authorList>
            <consortium name="Pathogen Informatics"/>
            <person name="Doyle S."/>
        </authorList>
    </citation>
    <scope>NUCLEOTIDE SEQUENCE [LARGE SCALE GENOMIC DNA]</scope>
    <source>
        <strain evidence="1 2">NCTC8009</strain>
    </source>
</reference>
<accession>A0A2X3K2J8</accession>
<evidence type="ECO:0000313" key="1">
    <source>
        <dbReference type="EMBL" id="SQD02313.1"/>
    </source>
</evidence>
<dbReference type="AlphaFoldDB" id="A0A2X3K2J8"/>
<evidence type="ECO:0000313" key="2">
    <source>
        <dbReference type="Proteomes" id="UP000250991"/>
    </source>
</evidence>
<dbReference type="EMBL" id="UARW01000010">
    <property type="protein sequence ID" value="SQD02313.1"/>
    <property type="molecule type" value="Genomic_DNA"/>
</dbReference>